<keyword evidence="3" id="KW-1185">Reference proteome</keyword>
<gene>
    <name evidence="2" type="ORF">HPBE_LOCUS2369</name>
</gene>
<evidence type="ECO:0000313" key="2">
    <source>
        <dbReference type="EMBL" id="VDO24802.1"/>
    </source>
</evidence>
<organism evidence="3 4">
    <name type="scientific">Heligmosomoides polygyrus</name>
    <name type="common">Parasitic roundworm</name>
    <dbReference type="NCBI Taxonomy" id="6339"/>
    <lineage>
        <taxon>Eukaryota</taxon>
        <taxon>Metazoa</taxon>
        <taxon>Ecdysozoa</taxon>
        <taxon>Nematoda</taxon>
        <taxon>Chromadorea</taxon>
        <taxon>Rhabditida</taxon>
        <taxon>Rhabditina</taxon>
        <taxon>Rhabditomorpha</taxon>
        <taxon>Strongyloidea</taxon>
        <taxon>Heligmosomidae</taxon>
        <taxon>Heligmosomoides</taxon>
    </lineage>
</organism>
<feature type="region of interest" description="Disordered" evidence="1">
    <location>
        <begin position="1"/>
        <end position="31"/>
    </location>
</feature>
<sequence length="31" mass="3692">MQGSDQEARRIGDHREERARQEDHRRESKGA</sequence>
<evidence type="ECO:0000256" key="1">
    <source>
        <dbReference type="SAM" id="MobiDB-lite"/>
    </source>
</evidence>
<proteinExistence type="predicted"/>
<reference evidence="4" key="2">
    <citation type="submission" date="2019-09" db="UniProtKB">
        <authorList>
            <consortium name="WormBaseParasite"/>
        </authorList>
    </citation>
    <scope>IDENTIFICATION</scope>
</reference>
<accession>A0A3P7X5Q8</accession>
<name>A0A183F876_HELPZ</name>
<dbReference type="WBParaSite" id="HPBE_0000236801-mRNA-1">
    <property type="protein sequence ID" value="HPBE_0000236801-mRNA-1"/>
    <property type="gene ID" value="HPBE_0000236801"/>
</dbReference>
<evidence type="ECO:0000313" key="3">
    <source>
        <dbReference type="Proteomes" id="UP000050761"/>
    </source>
</evidence>
<protein>
    <submittedName>
        <fullName evidence="2 4">Uncharacterized protein</fullName>
    </submittedName>
</protein>
<dbReference type="AlphaFoldDB" id="A0A183F876"/>
<reference evidence="2 3" key="1">
    <citation type="submission" date="2018-11" db="EMBL/GenBank/DDBJ databases">
        <authorList>
            <consortium name="Pathogen Informatics"/>
        </authorList>
    </citation>
    <scope>NUCLEOTIDE SEQUENCE [LARGE SCALE GENOMIC DNA]</scope>
</reference>
<dbReference type="EMBL" id="UZAH01003490">
    <property type="protein sequence ID" value="VDO24802.1"/>
    <property type="molecule type" value="Genomic_DNA"/>
</dbReference>
<evidence type="ECO:0000313" key="4">
    <source>
        <dbReference type="WBParaSite" id="HPBE_0000236801-mRNA-1"/>
    </source>
</evidence>
<accession>A0A183F876</accession>
<dbReference type="Proteomes" id="UP000050761">
    <property type="component" value="Unassembled WGS sequence"/>
</dbReference>